<comment type="caution">
    <text evidence="1">The sequence shown here is derived from an EMBL/GenBank/DDBJ whole genome shotgun (WGS) entry which is preliminary data.</text>
</comment>
<dbReference type="Proteomes" id="UP000233786">
    <property type="component" value="Unassembled WGS sequence"/>
</dbReference>
<evidence type="ECO:0000313" key="2">
    <source>
        <dbReference type="Proteomes" id="UP000233786"/>
    </source>
</evidence>
<protein>
    <submittedName>
        <fullName evidence="1">Uncharacterized protein</fullName>
    </submittedName>
</protein>
<organism evidence="1 2">
    <name type="scientific">Saccharopolyspora spinosa</name>
    <dbReference type="NCBI Taxonomy" id="60894"/>
    <lineage>
        <taxon>Bacteria</taxon>
        <taxon>Bacillati</taxon>
        <taxon>Actinomycetota</taxon>
        <taxon>Actinomycetes</taxon>
        <taxon>Pseudonocardiales</taxon>
        <taxon>Pseudonocardiaceae</taxon>
        <taxon>Saccharopolyspora</taxon>
    </lineage>
</organism>
<proteinExistence type="predicted"/>
<gene>
    <name evidence="1" type="ORF">A8926_3720</name>
</gene>
<accession>A0A2N3XZ51</accession>
<reference evidence="1" key="1">
    <citation type="submission" date="2017-12" db="EMBL/GenBank/DDBJ databases">
        <title>Sequencing the genomes of 1000 Actinobacteria strains.</title>
        <authorList>
            <person name="Klenk H.-P."/>
        </authorList>
    </citation>
    <scope>NUCLEOTIDE SEQUENCE [LARGE SCALE GENOMIC DNA]</scope>
    <source>
        <strain evidence="1">DSM 44228</strain>
    </source>
</reference>
<keyword evidence="2" id="KW-1185">Reference proteome</keyword>
<sequence length="116" mass="13291">MAAWITVEVVFGNNGRSEKELVLRCMNSSDLPVFNFFAFPVCIPERFWQADTLPPTKKPLRISLAKLTAEVQRIAGESHSSLKEEFGGEFRGPRDSYIKFFMNSARKKESQFNLRT</sequence>
<name>A0A2N3XZ51_SACSN</name>
<dbReference type="AlphaFoldDB" id="A0A2N3XZ51"/>
<evidence type="ECO:0000313" key="1">
    <source>
        <dbReference type="EMBL" id="PKW15938.1"/>
    </source>
</evidence>
<dbReference type="STRING" id="994479.GCA_000194155_03497"/>
<dbReference type="EMBL" id="PJNB01000001">
    <property type="protein sequence ID" value="PKW15938.1"/>
    <property type="molecule type" value="Genomic_DNA"/>
</dbReference>